<keyword evidence="1" id="KW-0732">Signal</keyword>
<dbReference type="CDD" id="cd00865">
    <property type="entry name" value="PEBP_bact_arch"/>
    <property type="match status" value="1"/>
</dbReference>
<dbReference type="AlphaFoldDB" id="A0A559TA07"/>
<evidence type="ECO:0000313" key="2">
    <source>
        <dbReference type="EMBL" id="TVZ71433.1"/>
    </source>
</evidence>
<feature type="chain" id="PRO_5021720321" description="YbhB/YbcL family Raf kinase inhibitor-like protein" evidence="1">
    <location>
        <begin position="26"/>
        <end position="187"/>
    </location>
</feature>
<protein>
    <recommendedName>
        <fullName evidence="3">YbhB/YbcL family Raf kinase inhibitor-like protein</fullName>
    </recommendedName>
</protein>
<reference evidence="2" key="2">
    <citation type="submission" date="2019-08" db="EMBL/GenBank/DDBJ databases">
        <title>Investigation of anaerobic lignin degradation for improved lignocellulosic biofuels.</title>
        <authorList>
            <person name="Deangelis K.PhD."/>
        </authorList>
    </citation>
    <scope>NUCLEOTIDE SEQUENCE [LARGE SCALE GENOMIC DNA]</scope>
    <source>
        <strain evidence="2">128R</strain>
    </source>
</reference>
<dbReference type="InterPro" id="IPR005247">
    <property type="entry name" value="YbhB_YbcL/LppC-like"/>
</dbReference>
<dbReference type="EMBL" id="VISQ01000001">
    <property type="protein sequence ID" value="TVZ71433.1"/>
    <property type="molecule type" value="Genomic_DNA"/>
</dbReference>
<organism evidence="2">
    <name type="scientific">Serratia fonticola</name>
    <dbReference type="NCBI Taxonomy" id="47917"/>
    <lineage>
        <taxon>Bacteria</taxon>
        <taxon>Pseudomonadati</taxon>
        <taxon>Pseudomonadota</taxon>
        <taxon>Gammaproteobacteria</taxon>
        <taxon>Enterobacterales</taxon>
        <taxon>Yersiniaceae</taxon>
        <taxon>Serratia</taxon>
    </lineage>
</organism>
<gene>
    <name evidence="2" type="ORF">FHU10_4061</name>
</gene>
<reference evidence="2" key="1">
    <citation type="submission" date="2019-06" db="EMBL/GenBank/DDBJ databases">
        <authorList>
            <person name="Deangelis K."/>
            <person name="Huntemann M."/>
            <person name="Clum A."/>
            <person name="Pillay M."/>
            <person name="Palaniappan K."/>
            <person name="Varghese N."/>
            <person name="Mikhailova N."/>
            <person name="Stamatis D."/>
            <person name="Reddy T."/>
            <person name="Daum C."/>
            <person name="Shapiro N."/>
            <person name="Ivanova N."/>
            <person name="Kyrpides N."/>
            <person name="Woyke T."/>
        </authorList>
    </citation>
    <scope>NUCLEOTIDE SEQUENCE [LARGE SCALE GENOMIC DNA]</scope>
    <source>
        <strain evidence="2">128R</strain>
    </source>
</reference>
<dbReference type="PANTHER" id="PTHR30289:SF1">
    <property type="entry name" value="PEBP (PHOSPHATIDYLETHANOLAMINE-BINDING PROTEIN) FAMILY PROTEIN"/>
    <property type="match status" value="1"/>
</dbReference>
<evidence type="ECO:0000256" key="1">
    <source>
        <dbReference type="SAM" id="SignalP"/>
    </source>
</evidence>
<evidence type="ECO:0008006" key="3">
    <source>
        <dbReference type="Google" id="ProtNLM"/>
    </source>
</evidence>
<proteinExistence type="predicted"/>
<dbReference type="InterPro" id="IPR036610">
    <property type="entry name" value="PEBP-like_sf"/>
</dbReference>
<sequence>MERRLPVLLLSSALLVSSLPLAAQAAGTFTLTSPAFQDNGLLAQKYAGATPGNANCTGENISPPLNWQNAPDDTKSFALLVHDPEGRNGLGVSHLVAYGIPASASGFAEGDLSKGKGFIGGKNSPGTAAYHGPCPPAGSGYHHYTFILIATDLPANALSPGLTREQLLDKLKGHAKAGAGIIGRFGQ</sequence>
<dbReference type="NCBIfam" id="TIGR00481">
    <property type="entry name" value="YbhB/YbcL family Raf kinase inhibitor-like protein"/>
    <property type="match status" value="1"/>
</dbReference>
<dbReference type="Pfam" id="PF01161">
    <property type="entry name" value="PBP"/>
    <property type="match status" value="1"/>
</dbReference>
<name>A0A559TA07_SERFO</name>
<comment type="caution">
    <text evidence="2">The sequence shown here is derived from an EMBL/GenBank/DDBJ whole genome shotgun (WGS) entry which is preliminary data.</text>
</comment>
<dbReference type="PANTHER" id="PTHR30289">
    <property type="entry name" value="UNCHARACTERIZED PROTEIN YBCL-RELATED"/>
    <property type="match status" value="1"/>
</dbReference>
<feature type="signal peptide" evidence="1">
    <location>
        <begin position="1"/>
        <end position="25"/>
    </location>
</feature>
<dbReference type="SUPFAM" id="SSF49777">
    <property type="entry name" value="PEBP-like"/>
    <property type="match status" value="1"/>
</dbReference>
<dbReference type="OrthoDB" id="9797506at2"/>
<dbReference type="Gene3D" id="3.90.280.10">
    <property type="entry name" value="PEBP-like"/>
    <property type="match status" value="1"/>
</dbReference>
<dbReference type="InterPro" id="IPR008914">
    <property type="entry name" value="PEBP"/>
</dbReference>
<accession>A0A559TA07</accession>